<dbReference type="InterPro" id="IPR000391">
    <property type="entry name" value="Rng_hydr_dOase-bsu"/>
</dbReference>
<comment type="similarity">
    <text evidence="1">Belongs to the bacterial ring-hydroxylating dioxygenase beta subunit family.</text>
</comment>
<dbReference type="Proteomes" id="UP000625079">
    <property type="component" value="Unassembled WGS sequence"/>
</dbReference>
<dbReference type="GO" id="GO:0019380">
    <property type="term" value="P:3-phenylpropionate catabolic process"/>
    <property type="evidence" value="ECO:0007669"/>
    <property type="project" value="TreeGrafter"/>
</dbReference>
<reference evidence="4 5" key="2">
    <citation type="submission" date="2018-06" db="EMBL/GenBank/DDBJ databases">
        <title>Comparative genomics of rhizobia nodulating Arachis hypogaea in China.</title>
        <authorList>
            <person name="Li Y."/>
        </authorList>
    </citation>
    <scope>NUCLEOTIDE SEQUENCE [LARGE SCALE GENOMIC DNA]</scope>
    <source>
        <strain evidence="4 5">CCBAU 51658</strain>
    </source>
</reference>
<organism evidence="3 6">
    <name type="scientific">Bradyrhizobium guangdongense</name>
    <dbReference type="NCBI Taxonomy" id="1325090"/>
    <lineage>
        <taxon>Bacteria</taxon>
        <taxon>Pseudomonadati</taxon>
        <taxon>Pseudomonadota</taxon>
        <taxon>Alphaproteobacteria</taxon>
        <taxon>Hyphomicrobiales</taxon>
        <taxon>Nitrobacteraceae</taxon>
        <taxon>Bradyrhizobium</taxon>
    </lineage>
</organism>
<dbReference type="AlphaFoldDB" id="A0A410V103"/>
<dbReference type="InterPro" id="IPR032710">
    <property type="entry name" value="NTF2-like_dom_sf"/>
</dbReference>
<dbReference type="EMBL" id="BMHC01000001">
    <property type="protein sequence ID" value="GGI20597.1"/>
    <property type="molecule type" value="Genomic_DNA"/>
</dbReference>
<keyword evidence="5" id="KW-1185">Reference proteome</keyword>
<dbReference type="SUPFAM" id="SSF54427">
    <property type="entry name" value="NTF2-like"/>
    <property type="match status" value="1"/>
</dbReference>
<dbReference type="PANTHER" id="PTHR41534">
    <property type="entry name" value="BLR3401 PROTEIN"/>
    <property type="match status" value="1"/>
</dbReference>
<dbReference type="PANTHER" id="PTHR41534:SF2">
    <property type="entry name" value="3-PHENYLPROPIONATE_CINNAMIC ACID DIOXYGENASE SUBUNIT BETA"/>
    <property type="match status" value="1"/>
</dbReference>
<evidence type="ECO:0000313" key="5">
    <source>
        <dbReference type="Proteomes" id="UP000593880"/>
    </source>
</evidence>
<dbReference type="Proteomes" id="UP000593880">
    <property type="component" value="Chromosome"/>
</dbReference>
<name>A0A410V103_9BRAD</name>
<dbReference type="GO" id="GO:0016491">
    <property type="term" value="F:oxidoreductase activity"/>
    <property type="evidence" value="ECO:0007669"/>
    <property type="project" value="UniProtKB-KW"/>
</dbReference>
<keyword evidence="2" id="KW-0560">Oxidoreductase</keyword>
<dbReference type="Pfam" id="PF00866">
    <property type="entry name" value="Ring_hydroxyl_B"/>
    <property type="match status" value="1"/>
</dbReference>
<evidence type="ECO:0000256" key="2">
    <source>
        <dbReference type="ARBA" id="ARBA00023002"/>
    </source>
</evidence>
<accession>A0A410V103</accession>
<proteinExistence type="inferred from homology"/>
<evidence type="ECO:0000313" key="6">
    <source>
        <dbReference type="Proteomes" id="UP000625079"/>
    </source>
</evidence>
<protein>
    <submittedName>
        <fullName evidence="3">Benzoate 1,2-dioxygenase small subunit</fullName>
    </submittedName>
</protein>
<evidence type="ECO:0000313" key="3">
    <source>
        <dbReference type="EMBL" id="GGI20597.1"/>
    </source>
</evidence>
<reference evidence="3" key="3">
    <citation type="submission" date="2022-12" db="EMBL/GenBank/DDBJ databases">
        <authorList>
            <person name="Sun Q."/>
            <person name="Zhou Y."/>
        </authorList>
    </citation>
    <scope>NUCLEOTIDE SEQUENCE</scope>
    <source>
        <strain evidence="3">CGMCC 1.15034</strain>
    </source>
</reference>
<dbReference type="EMBL" id="CP030057">
    <property type="protein sequence ID" value="QOZ58384.1"/>
    <property type="molecule type" value="Genomic_DNA"/>
</dbReference>
<reference evidence="3" key="1">
    <citation type="journal article" date="2014" name="Int. J. Syst. Evol. Microbiol.">
        <title>Complete genome sequence of Corynebacterium casei LMG S-19264T (=DSM 44701T), isolated from a smear-ripened cheese.</title>
        <authorList>
            <consortium name="US DOE Joint Genome Institute (JGI-PGF)"/>
            <person name="Walter F."/>
            <person name="Albersmeier A."/>
            <person name="Kalinowski J."/>
            <person name="Ruckert C."/>
        </authorList>
    </citation>
    <scope>NUCLEOTIDE SEQUENCE</scope>
    <source>
        <strain evidence="3">CGMCC 1.15034</strain>
    </source>
</reference>
<gene>
    <name evidence="3" type="ORF">GCM10010987_10150</name>
    <name evidence="4" type="ORF">XH86_06290</name>
</gene>
<sequence>MSEDDYLKIATRVLFTEARLLDQKKFRDWVKLYADDAIFWVPAWKDEYETTSNPNRELSMIYHENSYGLSDRIDRIQSRKSITAMPLPRTVHSYTNIMVDAASTDSIEGNACFTVHTYDPRACKSHTNFGRLEFRLRRLGEAWLIGFKKISLTNDQMATALDFYSV</sequence>
<dbReference type="Gene3D" id="3.10.450.50">
    <property type="match status" value="1"/>
</dbReference>
<evidence type="ECO:0000313" key="4">
    <source>
        <dbReference type="EMBL" id="QOZ58384.1"/>
    </source>
</evidence>
<evidence type="ECO:0000256" key="1">
    <source>
        <dbReference type="ARBA" id="ARBA00009570"/>
    </source>
</evidence>
<dbReference type="RefSeq" id="WP_006018766.1">
    <property type="nucleotide sequence ID" value="NZ_BMHC01000001.1"/>
</dbReference>
<dbReference type="CDD" id="cd00667">
    <property type="entry name" value="ring_hydroxylating_dioxygenases_beta"/>
    <property type="match status" value="1"/>
</dbReference>
<dbReference type="OrthoDB" id="7446267at2"/>